<accession>A0A0G0ZA79</accession>
<dbReference type="EMBL" id="LCBY01000097">
    <property type="protein sequence ID" value="KKS18981.1"/>
    <property type="molecule type" value="Genomic_DNA"/>
</dbReference>
<comment type="caution">
    <text evidence="3">The sequence shown here is derived from an EMBL/GenBank/DDBJ whole genome shotgun (WGS) entry which is preliminary data.</text>
</comment>
<dbReference type="GO" id="GO:0006633">
    <property type="term" value="P:fatty acid biosynthetic process"/>
    <property type="evidence" value="ECO:0007669"/>
    <property type="project" value="TreeGrafter"/>
</dbReference>
<dbReference type="NCBIfam" id="NF009466">
    <property type="entry name" value="PRK12826.1-2"/>
    <property type="match status" value="1"/>
</dbReference>
<proteinExistence type="inferred from homology"/>
<dbReference type="PRINTS" id="PR00080">
    <property type="entry name" value="SDRFAMILY"/>
</dbReference>
<dbReference type="PANTHER" id="PTHR42760">
    <property type="entry name" value="SHORT-CHAIN DEHYDROGENASES/REDUCTASES FAMILY MEMBER"/>
    <property type="match status" value="1"/>
</dbReference>
<evidence type="ECO:0000256" key="1">
    <source>
        <dbReference type="ARBA" id="ARBA00006484"/>
    </source>
</evidence>
<dbReference type="FunFam" id="3.40.50.720:FF:000084">
    <property type="entry name" value="Short-chain dehydrogenase reductase"/>
    <property type="match status" value="1"/>
</dbReference>
<keyword evidence="2" id="KW-0560">Oxidoreductase</keyword>
<gene>
    <name evidence="3" type="ORF">UU78_C0097G0003</name>
</gene>
<protein>
    <submittedName>
        <fullName evidence="3">Short-chain dehydrogenase/reductase SDR</fullName>
    </submittedName>
</protein>
<dbReference type="PRINTS" id="PR00081">
    <property type="entry name" value="GDHRDH"/>
</dbReference>
<dbReference type="GO" id="GO:0016616">
    <property type="term" value="F:oxidoreductase activity, acting on the CH-OH group of donors, NAD or NADP as acceptor"/>
    <property type="evidence" value="ECO:0007669"/>
    <property type="project" value="TreeGrafter"/>
</dbReference>
<evidence type="ECO:0000313" key="4">
    <source>
        <dbReference type="Proteomes" id="UP000034371"/>
    </source>
</evidence>
<dbReference type="PANTHER" id="PTHR42760:SF133">
    <property type="entry name" value="3-OXOACYL-[ACYL-CARRIER-PROTEIN] REDUCTASE"/>
    <property type="match status" value="1"/>
</dbReference>
<organism evidence="3 4">
    <name type="scientific">Candidatus Roizmanbacteria bacterium GW2011_GWC2_41_7</name>
    <dbReference type="NCBI Taxonomy" id="1618487"/>
    <lineage>
        <taxon>Bacteria</taxon>
        <taxon>Candidatus Roizmaniibacteriota</taxon>
    </lineage>
</organism>
<dbReference type="Proteomes" id="UP000034371">
    <property type="component" value="Unassembled WGS sequence"/>
</dbReference>
<dbReference type="Pfam" id="PF13561">
    <property type="entry name" value="adh_short_C2"/>
    <property type="match status" value="1"/>
</dbReference>
<dbReference type="PATRIC" id="fig|1618487.3.peg.1072"/>
<evidence type="ECO:0000256" key="2">
    <source>
        <dbReference type="ARBA" id="ARBA00023002"/>
    </source>
</evidence>
<reference evidence="3 4" key="1">
    <citation type="journal article" date="2015" name="Nature">
        <title>rRNA introns, odd ribosomes, and small enigmatic genomes across a large radiation of phyla.</title>
        <authorList>
            <person name="Brown C.T."/>
            <person name="Hug L.A."/>
            <person name="Thomas B.C."/>
            <person name="Sharon I."/>
            <person name="Castelle C.J."/>
            <person name="Singh A."/>
            <person name="Wilkins M.J."/>
            <person name="Williams K.H."/>
            <person name="Banfield J.F."/>
        </authorList>
    </citation>
    <scope>NUCLEOTIDE SEQUENCE [LARGE SCALE GENOMIC DNA]</scope>
</reference>
<dbReference type="GO" id="GO:0048038">
    <property type="term" value="F:quinone binding"/>
    <property type="evidence" value="ECO:0007669"/>
    <property type="project" value="TreeGrafter"/>
</dbReference>
<comment type="similarity">
    <text evidence="1">Belongs to the short-chain dehydrogenases/reductases (SDR) family.</text>
</comment>
<evidence type="ECO:0000313" key="3">
    <source>
        <dbReference type="EMBL" id="KKS18981.1"/>
    </source>
</evidence>
<sequence>MADLGMGRAHALVLAKAGARVMVADISSEECEKVVKEIEKNGGEAMAIKCDVSKKEEVDKMIETVVKKWGKLDILINNAGIAQFVPFLQMTEAEWDKTININLKGYFLCAQAAAKEMQRQGSGAIVNIASVAMGQVGVGFPNLTHYCASKGGIVGMSEAMAIELAPYNIRVNVVSPGAIDTPMIDPVKQDKAAMAGILARVPLRRVGKPEEVANAVLFLASDESSYMTGSVVVVDGGWLAA</sequence>
<name>A0A0G0ZA79_9BACT</name>
<dbReference type="SUPFAM" id="SSF51735">
    <property type="entry name" value="NAD(P)-binding Rossmann-fold domains"/>
    <property type="match status" value="1"/>
</dbReference>
<dbReference type="AlphaFoldDB" id="A0A0G0ZA79"/>
<dbReference type="InterPro" id="IPR002347">
    <property type="entry name" value="SDR_fam"/>
</dbReference>
<dbReference type="InterPro" id="IPR036291">
    <property type="entry name" value="NAD(P)-bd_dom_sf"/>
</dbReference>
<dbReference type="Gene3D" id="3.40.50.720">
    <property type="entry name" value="NAD(P)-binding Rossmann-like Domain"/>
    <property type="match status" value="1"/>
</dbReference>
<dbReference type="NCBIfam" id="NF005559">
    <property type="entry name" value="PRK07231.1"/>
    <property type="match status" value="1"/>
</dbReference>